<keyword evidence="1" id="KW-0472">Membrane</keyword>
<evidence type="ECO:0000256" key="1">
    <source>
        <dbReference type="SAM" id="Phobius"/>
    </source>
</evidence>
<organism evidence="2 3">
    <name type="scientific">Siminovitchia fortis</name>
    <dbReference type="NCBI Taxonomy" id="254758"/>
    <lineage>
        <taxon>Bacteria</taxon>
        <taxon>Bacillati</taxon>
        <taxon>Bacillota</taxon>
        <taxon>Bacilli</taxon>
        <taxon>Bacillales</taxon>
        <taxon>Bacillaceae</taxon>
        <taxon>Siminovitchia</taxon>
    </lineage>
</organism>
<dbReference type="Proteomes" id="UP000273811">
    <property type="component" value="Unassembled WGS sequence"/>
</dbReference>
<sequence length="95" mass="10274">MKKWGVVCLLSGPVSTGSIVGVVIILLTLLLNKKSAVLAKIPSYLGLLASIIIFIISFEIRGFEGAAYGICAFTILIFTILSFYISIKISKVKKH</sequence>
<dbReference type="AlphaFoldDB" id="A0A443J0M1"/>
<feature type="transmembrane region" description="Helical" evidence="1">
    <location>
        <begin position="66"/>
        <end position="87"/>
    </location>
</feature>
<keyword evidence="3" id="KW-1185">Reference proteome</keyword>
<name>A0A443J0M1_9BACI</name>
<keyword evidence="1" id="KW-0812">Transmembrane</keyword>
<feature type="transmembrane region" description="Helical" evidence="1">
    <location>
        <begin position="12"/>
        <end position="31"/>
    </location>
</feature>
<keyword evidence="1" id="KW-1133">Transmembrane helix</keyword>
<dbReference type="EMBL" id="QYTU02000004">
    <property type="protein sequence ID" value="RWR13950.1"/>
    <property type="molecule type" value="Genomic_DNA"/>
</dbReference>
<feature type="transmembrane region" description="Helical" evidence="1">
    <location>
        <begin position="43"/>
        <end position="60"/>
    </location>
</feature>
<dbReference type="InterPro" id="IPR025434">
    <property type="entry name" value="YesK-like"/>
</dbReference>
<reference evidence="2" key="1">
    <citation type="submission" date="2018-12" db="EMBL/GenBank/DDBJ databases">
        <authorList>
            <person name="Sun L."/>
            <person name="Chen Z."/>
        </authorList>
    </citation>
    <scope>NUCLEOTIDE SEQUENCE [LARGE SCALE GENOMIC DNA]</scope>
    <source>
        <strain evidence="2">DSM 16012</strain>
    </source>
</reference>
<gene>
    <name evidence="2" type="ORF">D4N35_003345</name>
</gene>
<protein>
    <submittedName>
        <fullName evidence="2">Uncharacterized protein</fullName>
    </submittedName>
</protein>
<comment type="caution">
    <text evidence="2">The sequence shown here is derived from an EMBL/GenBank/DDBJ whole genome shotgun (WGS) entry which is preliminary data.</text>
</comment>
<evidence type="ECO:0000313" key="3">
    <source>
        <dbReference type="Proteomes" id="UP000273811"/>
    </source>
</evidence>
<evidence type="ECO:0000313" key="2">
    <source>
        <dbReference type="EMBL" id="RWR13950.1"/>
    </source>
</evidence>
<proteinExistence type="predicted"/>
<accession>A0A443J0M1</accession>
<dbReference type="Pfam" id="PF14150">
    <property type="entry name" value="YesK"/>
    <property type="match status" value="1"/>
</dbReference>